<gene>
    <name evidence="2" type="ORF">EGYM00163_LOCUS46260</name>
</gene>
<accession>A0A7S4GF32</accession>
<reference evidence="2" key="1">
    <citation type="submission" date="2021-01" db="EMBL/GenBank/DDBJ databases">
        <authorList>
            <person name="Corre E."/>
            <person name="Pelletier E."/>
            <person name="Niang G."/>
            <person name="Scheremetjew M."/>
            <person name="Finn R."/>
            <person name="Kale V."/>
            <person name="Holt S."/>
            <person name="Cochrane G."/>
            <person name="Meng A."/>
            <person name="Brown T."/>
            <person name="Cohen L."/>
        </authorList>
    </citation>
    <scope>NUCLEOTIDE SEQUENCE</scope>
    <source>
        <strain evidence="2">CCMP1594</strain>
    </source>
</reference>
<evidence type="ECO:0000313" key="2">
    <source>
        <dbReference type="EMBL" id="CAE0834956.1"/>
    </source>
</evidence>
<feature type="region of interest" description="Disordered" evidence="1">
    <location>
        <begin position="185"/>
        <end position="209"/>
    </location>
</feature>
<evidence type="ECO:0000256" key="1">
    <source>
        <dbReference type="SAM" id="MobiDB-lite"/>
    </source>
</evidence>
<organism evidence="2">
    <name type="scientific">Eutreptiella gymnastica</name>
    <dbReference type="NCBI Taxonomy" id="73025"/>
    <lineage>
        <taxon>Eukaryota</taxon>
        <taxon>Discoba</taxon>
        <taxon>Euglenozoa</taxon>
        <taxon>Euglenida</taxon>
        <taxon>Spirocuta</taxon>
        <taxon>Euglenophyceae</taxon>
        <taxon>Eutreptiales</taxon>
        <taxon>Eutreptiaceae</taxon>
        <taxon>Eutreptiella</taxon>
    </lineage>
</organism>
<dbReference type="EMBL" id="HBJA01134634">
    <property type="protein sequence ID" value="CAE0834956.1"/>
    <property type="molecule type" value="Transcribed_RNA"/>
</dbReference>
<proteinExistence type="predicted"/>
<name>A0A7S4GF32_9EUGL</name>
<protein>
    <submittedName>
        <fullName evidence="2">Uncharacterized protein</fullName>
    </submittedName>
</protein>
<sequence length="209" mass="22386">MAACVRVCVCVCVCVKANSPLIARPAICDVQACGSMPYEPSQKQDDLNLLLVGWAPLLLRPCKCRPGAGQFQGKSFKYQATNPQEGVEAELLMDQAIPRIVVQLPFVGQCPMCCRGLAPPDAENDQHDPTGGRVALFGGRHLKASAALIGRRRRGGGIFTQDCTAPTITDGKIRAEVQVCRPHEEGRAAPDLASSQGLAPMPIHDGMQR</sequence>
<dbReference type="AlphaFoldDB" id="A0A7S4GF32"/>